<dbReference type="EMBL" id="WNJQ01000002">
    <property type="protein sequence ID" value="MBC9824804.1"/>
    <property type="molecule type" value="Genomic_DNA"/>
</dbReference>
<reference evidence="3 4" key="1">
    <citation type="journal article" date="2020" name="Microorganisms">
        <title>New Insight into Antimicrobial Compounds from Food and Marine-Sourced Carnobacterium Species through Phenotype and Genome Analyses.</title>
        <authorList>
            <person name="Begrem S."/>
            <person name="Ivaniuk F."/>
            <person name="Gigout-Chevalier F."/>
            <person name="Kolypczuk L."/>
            <person name="Bonnetot S."/>
            <person name="Leroi F."/>
            <person name="Grovel O."/>
            <person name="Delbarre-Ladrat C."/>
            <person name="Passerini D."/>
        </authorList>
    </citation>
    <scope>NUCLEOTIDE SEQUENCE [LARGE SCALE GENOMIC DNA]</scope>
    <source>
        <strain evidence="3 4">MIP2551</strain>
    </source>
</reference>
<gene>
    <name evidence="3" type="ORF">GLO26_03030</name>
</gene>
<dbReference type="InterPro" id="IPR013538">
    <property type="entry name" value="ASHA1/2-like_C"/>
</dbReference>
<evidence type="ECO:0000259" key="2">
    <source>
        <dbReference type="Pfam" id="PF08327"/>
    </source>
</evidence>
<evidence type="ECO:0000313" key="4">
    <source>
        <dbReference type="Proteomes" id="UP000638836"/>
    </source>
</evidence>
<dbReference type="RefSeq" id="WP_023177827.1">
    <property type="nucleotide sequence ID" value="NZ_WNJQ01000002.1"/>
</dbReference>
<keyword evidence="4" id="KW-1185">Reference proteome</keyword>
<dbReference type="InterPro" id="IPR023393">
    <property type="entry name" value="START-like_dom_sf"/>
</dbReference>
<evidence type="ECO:0000313" key="3">
    <source>
        <dbReference type="EMBL" id="MBC9824804.1"/>
    </source>
</evidence>
<comment type="caution">
    <text evidence="3">The sequence shown here is derived from an EMBL/GenBank/DDBJ whole genome shotgun (WGS) entry which is preliminary data.</text>
</comment>
<comment type="similarity">
    <text evidence="1">Belongs to the AHA1 family.</text>
</comment>
<accession>A0ABR7TA28</accession>
<dbReference type="Proteomes" id="UP000638836">
    <property type="component" value="Unassembled WGS sequence"/>
</dbReference>
<name>A0ABR7TA28_9LACT</name>
<dbReference type="Pfam" id="PF08327">
    <property type="entry name" value="AHSA1"/>
    <property type="match status" value="1"/>
</dbReference>
<protein>
    <submittedName>
        <fullName evidence="3">ATPase</fullName>
    </submittedName>
</protein>
<feature type="domain" description="Activator of Hsp90 ATPase homologue 1/2-like C-terminal" evidence="2">
    <location>
        <begin position="18"/>
        <end position="156"/>
    </location>
</feature>
<sequence length="160" mass="17836">MENNLKSGRIDTVSKVIDASPQKLYQAFMDPNSLVKWLPPEGMRGEISLFEPVIGGRFQLTLIYEDEYAVQGKTTTNSDTLEGTFIELIPDKKIVEAGVFESDDPAFAGNMVMTWYFEEAVPSTKVTIVAENVPKGIKKEDHLDGLNSTLENLERFAKTS</sequence>
<organism evidence="3 4">
    <name type="scientific">Carnobacterium inhibens</name>
    <dbReference type="NCBI Taxonomy" id="147709"/>
    <lineage>
        <taxon>Bacteria</taxon>
        <taxon>Bacillati</taxon>
        <taxon>Bacillota</taxon>
        <taxon>Bacilli</taxon>
        <taxon>Lactobacillales</taxon>
        <taxon>Carnobacteriaceae</taxon>
        <taxon>Carnobacterium</taxon>
    </lineage>
</organism>
<proteinExistence type="inferred from homology"/>
<dbReference type="SUPFAM" id="SSF55961">
    <property type="entry name" value="Bet v1-like"/>
    <property type="match status" value="1"/>
</dbReference>
<evidence type="ECO:0000256" key="1">
    <source>
        <dbReference type="ARBA" id="ARBA00006817"/>
    </source>
</evidence>
<dbReference type="Gene3D" id="3.30.530.20">
    <property type="match status" value="1"/>
</dbReference>